<dbReference type="InterPro" id="IPR050210">
    <property type="entry name" value="tRNA_Adenine-N(6)_MTase"/>
</dbReference>
<feature type="domain" description="Ribosomal RNA large subunit methyltransferase K/L-like methyltransferase" evidence="1">
    <location>
        <begin position="9"/>
        <end position="64"/>
    </location>
</feature>
<dbReference type="PROSITE" id="PS00092">
    <property type="entry name" value="N6_MTASE"/>
    <property type="match status" value="1"/>
</dbReference>
<comment type="caution">
    <text evidence="2">The sequence shown here is derived from an EMBL/GenBank/DDBJ whole genome shotgun (WGS) entry which is preliminary data.</text>
</comment>
<dbReference type="GO" id="GO:0008168">
    <property type="term" value="F:methyltransferase activity"/>
    <property type="evidence" value="ECO:0007669"/>
    <property type="project" value="UniProtKB-KW"/>
</dbReference>
<dbReference type="SUPFAM" id="SSF53335">
    <property type="entry name" value="S-adenosyl-L-methionine-dependent methyltransferases"/>
    <property type="match status" value="1"/>
</dbReference>
<reference evidence="2" key="1">
    <citation type="submission" date="2019-08" db="EMBL/GenBank/DDBJ databases">
        <authorList>
            <person name="Kucharzyk K."/>
            <person name="Murdoch R.W."/>
            <person name="Higgins S."/>
            <person name="Loffler F."/>
        </authorList>
    </citation>
    <scope>NUCLEOTIDE SEQUENCE</scope>
</reference>
<accession>A0A645CCK2</accession>
<protein>
    <submittedName>
        <fullName evidence="2">tRNA1(Val) (Adenine(37)-N6)-methyltransferase</fullName>
        <ecNumber evidence="2">2.1.1.223</ecNumber>
    </submittedName>
</protein>
<dbReference type="PANTHER" id="PTHR47739:SF1">
    <property type="entry name" value="TRNA1(VAL) (ADENINE(37)-N6)-METHYLTRANSFERASE"/>
    <property type="match status" value="1"/>
</dbReference>
<dbReference type="GO" id="GO:0032259">
    <property type="term" value="P:methylation"/>
    <property type="evidence" value="ECO:0007669"/>
    <property type="project" value="UniProtKB-KW"/>
</dbReference>
<sequence>MLTARGAGKVTGLEINPQMADMAQRSVKLNGLESRIQVINTDFRQLKGALPPGRWDVVVSNPPYRPVGQGLINPIDTVAAARHEVTATLADVVQAARYLVKYRGRFAMIHIPERMVEILSVMHQAGLEPKRLRLVYPAADKKPNLVLIEGVRGGRPGLDVLAPLVIYGQNGDYTPEIMAYYPQQRK</sequence>
<proteinExistence type="predicted"/>
<evidence type="ECO:0000259" key="1">
    <source>
        <dbReference type="Pfam" id="PF01170"/>
    </source>
</evidence>
<dbReference type="Gene3D" id="3.40.50.150">
    <property type="entry name" value="Vaccinia Virus protein VP39"/>
    <property type="match status" value="1"/>
</dbReference>
<dbReference type="EMBL" id="VSSQ01026111">
    <property type="protein sequence ID" value="MPM74660.1"/>
    <property type="molecule type" value="Genomic_DNA"/>
</dbReference>
<name>A0A645CCK2_9ZZZZ</name>
<evidence type="ECO:0000313" key="2">
    <source>
        <dbReference type="EMBL" id="MPM74660.1"/>
    </source>
</evidence>
<dbReference type="EC" id="2.1.1.223" evidence="2"/>
<dbReference type="GO" id="GO:0003676">
    <property type="term" value="F:nucleic acid binding"/>
    <property type="evidence" value="ECO:0007669"/>
    <property type="project" value="InterPro"/>
</dbReference>
<keyword evidence="2" id="KW-0808">Transferase</keyword>
<keyword evidence="2" id="KW-0489">Methyltransferase</keyword>
<dbReference type="Pfam" id="PF01170">
    <property type="entry name" value="UPF0020"/>
    <property type="match status" value="1"/>
</dbReference>
<dbReference type="CDD" id="cd02440">
    <property type="entry name" value="AdoMet_MTases"/>
    <property type="match status" value="1"/>
</dbReference>
<dbReference type="InterPro" id="IPR029063">
    <property type="entry name" value="SAM-dependent_MTases_sf"/>
</dbReference>
<organism evidence="2">
    <name type="scientific">bioreactor metagenome</name>
    <dbReference type="NCBI Taxonomy" id="1076179"/>
    <lineage>
        <taxon>unclassified sequences</taxon>
        <taxon>metagenomes</taxon>
        <taxon>ecological metagenomes</taxon>
    </lineage>
</organism>
<dbReference type="PANTHER" id="PTHR47739">
    <property type="entry name" value="TRNA1(VAL) (ADENINE(37)-N6)-METHYLTRANSFERASE"/>
    <property type="match status" value="1"/>
</dbReference>
<dbReference type="InterPro" id="IPR000241">
    <property type="entry name" value="RlmKL-like_Mtase"/>
</dbReference>
<dbReference type="InterPro" id="IPR002052">
    <property type="entry name" value="DNA_methylase_N6_adenine_CS"/>
</dbReference>
<dbReference type="AlphaFoldDB" id="A0A645CCK2"/>
<gene>
    <name evidence="2" type="primary">yfiC_27</name>
    <name evidence="2" type="ORF">SDC9_121649</name>
</gene>